<evidence type="ECO:0000256" key="1">
    <source>
        <dbReference type="SAM" id="MobiDB-lite"/>
    </source>
</evidence>
<evidence type="ECO:0000313" key="2">
    <source>
        <dbReference type="EMBL" id="EJK54171.1"/>
    </source>
</evidence>
<feature type="compositionally biased region" description="Pro residues" evidence="1">
    <location>
        <begin position="58"/>
        <end position="70"/>
    </location>
</feature>
<keyword evidence="3" id="KW-1185">Reference proteome</keyword>
<comment type="caution">
    <text evidence="2">The sequence shown here is derived from an EMBL/GenBank/DDBJ whole genome shotgun (WGS) entry which is preliminary data.</text>
</comment>
<feature type="region of interest" description="Disordered" evidence="1">
    <location>
        <begin position="1"/>
        <end position="82"/>
    </location>
</feature>
<dbReference type="Proteomes" id="UP000266841">
    <property type="component" value="Unassembled WGS sequence"/>
</dbReference>
<accession>K0RZH6</accession>
<dbReference type="EMBL" id="AGNL01036257">
    <property type="protein sequence ID" value="EJK54171.1"/>
    <property type="molecule type" value="Genomic_DNA"/>
</dbReference>
<feature type="compositionally biased region" description="Basic residues" evidence="1">
    <location>
        <begin position="45"/>
        <end position="55"/>
    </location>
</feature>
<reference evidence="2 3" key="1">
    <citation type="journal article" date="2012" name="Genome Biol.">
        <title>Genome and low-iron response of an oceanic diatom adapted to chronic iron limitation.</title>
        <authorList>
            <person name="Lommer M."/>
            <person name="Specht M."/>
            <person name="Roy A.S."/>
            <person name="Kraemer L."/>
            <person name="Andreson R."/>
            <person name="Gutowska M.A."/>
            <person name="Wolf J."/>
            <person name="Bergner S.V."/>
            <person name="Schilhabel M.B."/>
            <person name="Klostermeier U.C."/>
            <person name="Beiko R.G."/>
            <person name="Rosenstiel P."/>
            <person name="Hippler M."/>
            <person name="Laroche J."/>
        </authorList>
    </citation>
    <scope>NUCLEOTIDE SEQUENCE [LARGE SCALE GENOMIC DNA]</scope>
    <source>
        <strain evidence="2 3">CCMP1005</strain>
    </source>
</reference>
<protein>
    <submittedName>
        <fullName evidence="2">Uncharacterized protein</fullName>
    </submittedName>
</protein>
<sequence>MQHPNHLSKQTEKETHRRPPRSPPFPSSPRRASGTSPRPSSRTRPPPRGRGRRAVLRPVPPPAPAPPPSEPSSESYDERPWRRSEGTARLGLGLAAGLAGPVVVHFGFSSFRDCVFHRAGAAGGVWWQTVANNVWPCLTCPAEVRARANFVIVEPDAFRRSSRTHSDSAASSQQQAVSPPR</sequence>
<feature type="compositionally biased region" description="Low complexity" evidence="1">
    <location>
        <begin position="28"/>
        <end position="43"/>
    </location>
</feature>
<organism evidence="2 3">
    <name type="scientific">Thalassiosira oceanica</name>
    <name type="common">Marine diatom</name>
    <dbReference type="NCBI Taxonomy" id="159749"/>
    <lineage>
        <taxon>Eukaryota</taxon>
        <taxon>Sar</taxon>
        <taxon>Stramenopiles</taxon>
        <taxon>Ochrophyta</taxon>
        <taxon>Bacillariophyta</taxon>
        <taxon>Coscinodiscophyceae</taxon>
        <taxon>Thalassiosirophycidae</taxon>
        <taxon>Thalassiosirales</taxon>
        <taxon>Thalassiosiraceae</taxon>
        <taxon>Thalassiosira</taxon>
    </lineage>
</organism>
<name>K0RZH6_THAOC</name>
<feature type="compositionally biased region" description="Low complexity" evidence="1">
    <location>
        <begin position="167"/>
        <end position="181"/>
    </location>
</feature>
<gene>
    <name evidence="2" type="ORF">THAOC_26264</name>
</gene>
<dbReference type="AlphaFoldDB" id="K0RZH6"/>
<proteinExistence type="predicted"/>
<evidence type="ECO:0000313" key="3">
    <source>
        <dbReference type="Proteomes" id="UP000266841"/>
    </source>
</evidence>
<feature type="region of interest" description="Disordered" evidence="1">
    <location>
        <begin position="161"/>
        <end position="181"/>
    </location>
</feature>